<dbReference type="AlphaFoldDB" id="A0A8H4YFU5"/>
<evidence type="ECO:0000313" key="2">
    <source>
        <dbReference type="EMBL" id="KAF5227086.1"/>
    </source>
</evidence>
<proteinExistence type="predicted"/>
<evidence type="ECO:0000313" key="3">
    <source>
        <dbReference type="Proteomes" id="UP000558688"/>
    </source>
</evidence>
<accession>A0A8H4YFU5</accession>
<dbReference type="Proteomes" id="UP000558688">
    <property type="component" value="Unassembled WGS sequence"/>
</dbReference>
<dbReference type="EMBL" id="JAAFOW010005103">
    <property type="protein sequence ID" value="KAF5227086.1"/>
    <property type="molecule type" value="Genomic_DNA"/>
</dbReference>
<feature type="compositionally biased region" description="Basic and acidic residues" evidence="1">
    <location>
        <begin position="53"/>
        <end position="77"/>
    </location>
</feature>
<gene>
    <name evidence="2" type="ORF">FOXYS1_16142</name>
</gene>
<reference evidence="2" key="1">
    <citation type="submission" date="2020-02" db="EMBL/GenBank/DDBJ databases">
        <title>Identification and distribution of gene clusters putatively required for synthesis of sphingolipid metabolism inhibitors in phylogenetically diverse species of the filamentous fungus Fusarium.</title>
        <authorList>
            <person name="Kim H.-S."/>
            <person name="Busman M."/>
            <person name="Brown D.W."/>
            <person name="Divon H."/>
            <person name="Uhlig S."/>
            <person name="Proctor R.H."/>
        </authorList>
    </citation>
    <scope>NUCLEOTIDE SEQUENCE [LARGE SCALE GENOMIC DNA]</scope>
    <source>
        <strain evidence="2">NRRL 39464</strain>
    </source>
</reference>
<name>A0A8H4YFU5_FUSOX</name>
<evidence type="ECO:0000256" key="1">
    <source>
        <dbReference type="SAM" id="MobiDB-lite"/>
    </source>
</evidence>
<comment type="caution">
    <text evidence="2">The sequence shown here is derived from an EMBL/GenBank/DDBJ whole genome shotgun (WGS) entry which is preliminary data.</text>
</comment>
<feature type="non-terminal residue" evidence="2">
    <location>
        <position position="77"/>
    </location>
</feature>
<feature type="region of interest" description="Disordered" evidence="1">
    <location>
        <begin position="1"/>
        <end position="77"/>
    </location>
</feature>
<feature type="compositionally biased region" description="Low complexity" evidence="1">
    <location>
        <begin position="41"/>
        <end position="52"/>
    </location>
</feature>
<sequence>MAEEQKNIEVPQETKPEIAAPTAGISAPAVEATAETKPVEETPVVAAETAPATEEKPAEETKPAEEAAKAEEKKEEE</sequence>
<organism evidence="2 3">
    <name type="scientific">Fusarium oxysporum</name>
    <name type="common">Fusarium vascular wilt</name>
    <dbReference type="NCBI Taxonomy" id="5507"/>
    <lineage>
        <taxon>Eukaryota</taxon>
        <taxon>Fungi</taxon>
        <taxon>Dikarya</taxon>
        <taxon>Ascomycota</taxon>
        <taxon>Pezizomycotina</taxon>
        <taxon>Sordariomycetes</taxon>
        <taxon>Hypocreomycetidae</taxon>
        <taxon>Hypocreales</taxon>
        <taxon>Nectriaceae</taxon>
        <taxon>Fusarium</taxon>
        <taxon>Fusarium oxysporum species complex</taxon>
    </lineage>
</organism>
<protein>
    <submittedName>
        <fullName evidence="2">Uncharacterized protein</fullName>
    </submittedName>
</protein>
<feature type="compositionally biased region" description="Basic and acidic residues" evidence="1">
    <location>
        <begin position="1"/>
        <end position="16"/>
    </location>
</feature>